<keyword evidence="1" id="KW-0813">Transport</keyword>
<dbReference type="EnsemblMetazoa" id="AFAF004223-RA">
    <property type="protein sequence ID" value="AFAF004223-PA"/>
    <property type="gene ID" value="AFAF004223"/>
</dbReference>
<feature type="compositionally biased region" description="Polar residues" evidence="6">
    <location>
        <begin position="393"/>
        <end position="402"/>
    </location>
</feature>
<keyword evidence="7" id="KW-0472">Membrane</keyword>
<protein>
    <recommendedName>
        <fullName evidence="10">Ion transport domain-containing protein</fullName>
    </recommendedName>
</protein>
<evidence type="ECO:0000256" key="3">
    <source>
        <dbReference type="ARBA" id="ARBA00023043"/>
    </source>
</evidence>
<keyword evidence="3" id="KW-0040">ANK repeat</keyword>
<dbReference type="VEuPathDB" id="VectorBase:AFAF004223"/>
<keyword evidence="5" id="KW-0407">Ion channel</keyword>
<reference evidence="8" key="2">
    <citation type="submission" date="2020-05" db="UniProtKB">
        <authorList>
            <consortium name="EnsemblMetazoa"/>
        </authorList>
    </citation>
    <scope>IDENTIFICATION</scope>
    <source>
        <strain evidence="8">FAR1</strain>
    </source>
</reference>
<sequence length="871" mass="98947">MLQYNEVNVDEMWNGKSALDCYLERTSNNNFEEIDKCVQELLKHHAYMNIDNLTTFLKNLSNNYEPNFVIIFISLYDRNFIDAYKASKHKIELCLEALHEKVLNNDLWKLQNTLHESEDLFSQEYQAIINSDNETISYLLEVCIARRYIKAAKTIISAKLTAANEMQNRADLYDWLPKRVLTRCCQVGNFQMLKYLFHNFDGNVYNQYLISDSIELLQLLVRKIDPTRENCPYLRCLELCLNNPAIDIDEVDGKNCSALHYAGMFKLTKVQKLLLQKGAYLGGMDDNGASTMAAIDPTVLADFFDTCMFNNGETFKSLDYHIVIKLNNFVPPKYKIKQLASENETQVLVQDERRVANSSGTNEQADELQNGSSPIQPLAQDNVEQPELVNIQEPNSNTSTQVPVEDDNSAANTSGTDEQADELQNGSSPIQPLAQHNIQQPELGNIQEPNSSTSTQVPVQDERIGVNSLGTDEQAVELLNGSSSMQPSVNGNIEQYELKMFPKSNTFSQGQTKQTAKRNETSKTNHVSYKSIIPALAEFTDASKISKLCSADQNARHMLIDHPIILILTLLREPISTNYATWLMIALKLLPLSIFFIVVPFDHNKNNFWFMLGIGITFCCRLSYTLLESRYIIWIPFTKILIRKEEKKKILSLLLQRHVWTRLVEIFVLIYSLGLIFIDSDYTNVYTIVTLFAGYEVTQCLAGFDRFSEPIYMLVVVVKVVLKNLLLFAYIFVTFAFSFFVVFRLAHPTTSSVALGEIENFNNSDYKTNDSLGNSTISLNISQKQEASHVTLPLAHDNSYDSPESNLKQWLLKVIVMYIGEINADRFGFEKNFNYMVVGVFVLYLAVVCISLANMITGLAVNNISMSKTMQ</sequence>
<evidence type="ECO:0008006" key="10">
    <source>
        <dbReference type="Google" id="ProtNLM"/>
    </source>
</evidence>
<dbReference type="SUPFAM" id="SSF48403">
    <property type="entry name" value="Ankyrin repeat"/>
    <property type="match status" value="1"/>
</dbReference>
<evidence type="ECO:0000256" key="1">
    <source>
        <dbReference type="ARBA" id="ARBA00022448"/>
    </source>
</evidence>
<name>A0A182Q6U6_9DIPT</name>
<dbReference type="InterPro" id="IPR036770">
    <property type="entry name" value="Ankyrin_rpt-contain_sf"/>
</dbReference>
<evidence type="ECO:0000256" key="2">
    <source>
        <dbReference type="ARBA" id="ARBA00022737"/>
    </source>
</evidence>
<dbReference type="PANTHER" id="PTHR47143">
    <property type="entry name" value="TRANSIENT RECEPTOR POTENTIAL CATION CHANNEL PROTEIN PAINLESS"/>
    <property type="match status" value="1"/>
</dbReference>
<dbReference type="GO" id="GO:1902495">
    <property type="term" value="C:transmembrane transporter complex"/>
    <property type="evidence" value="ECO:0007669"/>
    <property type="project" value="TreeGrafter"/>
</dbReference>
<feature type="transmembrane region" description="Helical" evidence="7">
    <location>
        <begin position="835"/>
        <end position="861"/>
    </location>
</feature>
<keyword evidence="4" id="KW-0406">Ion transport</keyword>
<keyword evidence="9" id="KW-1185">Reference proteome</keyword>
<feature type="transmembrane region" description="Helical" evidence="7">
    <location>
        <begin position="579"/>
        <end position="601"/>
    </location>
</feature>
<evidence type="ECO:0000256" key="7">
    <source>
        <dbReference type="SAM" id="Phobius"/>
    </source>
</evidence>
<dbReference type="InterPro" id="IPR052076">
    <property type="entry name" value="TRP_cation_channel"/>
</dbReference>
<dbReference type="EMBL" id="AXCN02001509">
    <property type="status" value="NOT_ANNOTATED_CDS"/>
    <property type="molecule type" value="Genomic_DNA"/>
</dbReference>
<feature type="compositionally biased region" description="Polar residues" evidence="6">
    <location>
        <begin position="356"/>
        <end position="375"/>
    </location>
</feature>
<evidence type="ECO:0000256" key="6">
    <source>
        <dbReference type="SAM" id="MobiDB-lite"/>
    </source>
</evidence>
<evidence type="ECO:0000256" key="4">
    <source>
        <dbReference type="ARBA" id="ARBA00023065"/>
    </source>
</evidence>
<dbReference type="PANTHER" id="PTHR47143:SF4">
    <property type="entry name" value="TRANSIENT RECEPTOR POTENTIAL CATION CHANNEL PROTEIN PAINLESS"/>
    <property type="match status" value="1"/>
</dbReference>
<keyword evidence="7" id="KW-1133">Transmembrane helix</keyword>
<evidence type="ECO:0000256" key="5">
    <source>
        <dbReference type="ARBA" id="ARBA00023303"/>
    </source>
</evidence>
<organism evidence="8 9">
    <name type="scientific">Anopheles farauti</name>
    <dbReference type="NCBI Taxonomy" id="69004"/>
    <lineage>
        <taxon>Eukaryota</taxon>
        <taxon>Metazoa</taxon>
        <taxon>Ecdysozoa</taxon>
        <taxon>Arthropoda</taxon>
        <taxon>Hexapoda</taxon>
        <taxon>Insecta</taxon>
        <taxon>Pterygota</taxon>
        <taxon>Neoptera</taxon>
        <taxon>Endopterygota</taxon>
        <taxon>Diptera</taxon>
        <taxon>Nematocera</taxon>
        <taxon>Culicoidea</taxon>
        <taxon>Culicidae</taxon>
        <taxon>Anophelinae</taxon>
        <taxon>Anopheles</taxon>
    </lineage>
</organism>
<dbReference type="AlphaFoldDB" id="A0A182Q6U6"/>
<keyword evidence="7" id="KW-0812">Transmembrane</keyword>
<accession>A0A182Q6U6</accession>
<dbReference type="Gene3D" id="1.25.40.20">
    <property type="entry name" value="Ankyrin repeat-containing domain"/>
    <property type="match status" value="1"/>
</dbReference>
<feature type="region of interest" description="Disordered" evidence="6">
    <location>
        <begin position="393"/>
        <end position="431"/>
    </location>
</feature>
<dbReference type="GO" id="GO:0034220">
    <property type="term" value="P:monoatomic ion transmembrane transport"/>
    <property type="evidence" value="ECO:0007669"/>
    <property type="project" value="UniProtKB-KW"/>
</dbReference>
<dbReference type="STRING" id="69004.A0A182Q6U6"/>
<feature type="transmembrane region" description="Helical" evidence="7">
    <location>
        <begin position="659"/>
        <end position="678"/>
    </location>
</feature>
<dbReference type="GO" id="GO:0022857">
    <property type="term" value="F:transmembrane transporter activity"/>
    <property type="evidence" value="ECO:0007669"/>
    <property type="project" value="TreeGrafter"/>
</dbReference>
<dbReference type="Proteomes" id="UP000075886">
    <property type="component" value="Unassembled WGS sequence"/>
</dbReference>
<evidence type="ECO:0000313" key="8">
    <source>
        <dbReference type="EnsemblMetazoa" id="AFAF004223-PA"/>
    </source>
</evidence>
<feature type="transmembrane region" description="Helical" evidence="7">
    <location>
        <begin position="607"/>
        <end position="627"/>
    </location>
</feature>
<proteinExistence type="predicted"/>
<reference evidence="9" key="1">
    <citation type="submission" date="2014-01" db="EMBL/GenBank/DDBJ databases">
        <title>The Genome Sequence of Anopheles farauti FAR1 (V2).</title>
        <authorList>
            <consortium name="The Broad Institute Genomics Platform"/>
            <person name="Neafsey D.E."/>
            <person name="Besansky N."/>
            <person name="Howell P."/>
            <person name="Walton C."/>
            <person name="Young S.K."/>
            <person name="Zeng Q."/>
            <person name="Gargeya S."/>
            <person name="Fitzgerald M."/>
            <person name="Haas B."/>
            <person name="Abouelleil A."/>
            <person name="Allen A.W."/>
            <person name="Alvarado L."/>
            <person name="Arachchi H.M."/>
            <person name="Berlin A.M."/>
            <person name="Chapman S.B."/>
            <person name="Gainer-Dewar J."/>
            <person name="Goldberg J."/>
            <person name="Griggs A."/>
            <person name="Gujja S."/>
            <person name="Hansen M."/>
            <person name="Howarth C."/>
            <person name="Imamovic A."/>
            <person name="Ireland A."/>
            <person name="Larimer J."/>
            <person name="McCowan C."/>
            <person name="Murphy C."/>
            <person name="Pearson M."/>
            <person name="Poon T.W."/>
            <person name="Priest M."/>
            <person name="Roberts A."/>
            <person name="Saif S."/>
            <person name="Shea T."/>
            <person name="Sisk P."/>
            <person name="Sykes S."/>
            <person name="Wortman J."/>
            <person name="Nusbaum C."/>
            <person name="Birren B."/>
        </authorList>
    </citation>
    <scope>NUCLEOTIDE SEQUENCE [LARGE SCALE GENOMIC DNA]</scope>
    <source>
        <strain evidence="9">FAR1</strain>
    </source>
</reference>
<feature type="region of interest" description="Disordered" evidence="6">
    <location>
        <begin position="352"/>
        <end position="378"/>
    </location>
</feature>
<keyword evidence="2" id="KW-0677">Repeat</keyword>
<feature type="compositionally biased region" description="Polar residues" evidence="6">
    <location>
        <begin position="409"/>
        <end position="431"/>
    </location>
</feature>
<feature type="transmembrane region" description="Helical" evidence="7">
    <location>
        <begin position="725"/>
        <end position="746"/>
    </location>
</feature>
<evidence type="ECO:0000313" key="9">
    <source>
        <dbReference type="Proteomes" id="UP000075886"/>
    </source>
</evidence>